<sequence length="170" mass="19168">MNLWLTFFYDLCDLAPLWQNIMTFKQKIHSYYLQMVQDRIDVFRDMISALTEDSKNDAKGSAGDKHETALSMMHIEQEKLTNKLKEAITQKAILDKIDPSKTTENIISGSLVKANGIHLYLSVALPKITIDGINVIALSPQSPLGAHLMGNKVGFQFEINKTHYTIESVL</sequence>
<protein>
    <submittedName>
        <fullName evidence="1">Uncharacterized protein</fullName>
    </submittedName>
</protein>
<dbReference type="Proteomes" id="UP000184216">
    <property type="component" value="Unassembled WGS sequence"/>
</dbReference>
<comment type="caution">
    <text evidence="1">The sequence shown here is derived from an EMBL/GenBank/DDBJ whole genome shotgun (WGS) entry which is preliminary data.</text>
</comment>
<proteinExistence type="predicted"/>
<evidence type="ECO:0000313" key="2">
    <source>
        <dbReference type="Proteomes" id="UP000184216"/>
    </source>
</evidence>
<keyword evidence="2" id="KW-1185">Reference proteome</keyword>
<reference evidence="1 2" key="1">
    <citation type="submission" date="2016-11" db="EMBL/GenBank/DDBJ databases">
        <authorList>
            <person name="Varghese N."/>
            <person name="Submissions S."/>
        </authorList>
    </citation>
    <scope>NUCLEOTIDE SEQUENCE [LARGE SCALE GENOMIC DNA]</scope>
    <source>
        <strain evidence="1 2">DSM 6368</strain>
    </source>
</reference>
<gene>
    <name evidence="1" type="ORF">SAMN05444387_0267</name>
</gene>
<accession>A0ABY1IXT8</accession>
<organism evidence="1 2">
    <name type="scientific">Flavobacterium pectinovorum</name>
    <dbReference type="NCBI Taxonomy" id="29533"/>
    <lineage>
        <taxon>Bacteria</taxon>
        <taxon>Pseudomonadati</taxon>
        <taxon>Bacteroidota</taxon>
        <taxon>Flavobacteriia</taxon>
        <taxon>Flavobacteriales</taxon>
        <taxon>Flavobacteriaceae</taxon>
        <taxon>Flavobacterium</taxon>
    </lineage>
</organism>
<name>A0ABY1IXT8_9FLAO</name>
<evidence type="ECO:0000313" key="1">
    <source>
        <dbReference type="EMBL" id="SHL30131.1"/>
    </source>
</evidence>
<dbReference type="EMBL" id="FRBX01000001">
    <property type="protein sequence ID" value="SHL30131.1"/>
    <property type="molecule type" value="Genomic_DNA"/>
</dbReference>